<evidence type="ECO:0000313" key="3">
    <source>
        <dbReference type="EMBL" id="TXC65104.1"/>
    </source>
</evidence>
<comment type="similarity">
    <text evidence="1 2">Belongs to the UPF0235 family.</text>
</comment>
<dbReference type="HAMAP" id="MF_00634">
    <property type="entry name" value="UPF0235"/>
    <property type="match status" value="1"/>
</dbReference>
<dbReference type="GO" id="GO:0005737">
    <property type="term" value="C:cytoplasm"/>
    <property type="evidence" value="ECO:0007669"/>
    <property type="project" value="TreeGrafter"/>
</dbReference>
<dbReference type="Gene3D" id="3.30.1200.10">
    <property type="entry name" value="YggU-like"/>
    <property type="match status" value="1"/>
</dbReference>
<gene>
    <name evidence="3" type="ORF">FRZ32_14935</name>
</gene>
<accession>A0A5C6TXD0</accession>
<dbReference type="EMBL" id="VOQQ01000001">
    <property type="protein sequence ID" value="TXC65104.1"/>
    <property type="molecule type" value="Genomic_DNA"/>
</dbReference>
<organism evidence="3 4">
    <name type="scientific">Allosphingosinicella ginsenosidimutans</name>
    <dbReference type="NCBI Taxonomy" id="1176539"/>
    <lineage>
        <taxon>Bacteria</taxon>
        <taxon>Pseudomonadati</taxon>
        <taxon>Pseudomonadota</taxon>
        <taxon>Alphaproteobacteria</taxon>
        <taxon>Sphingomonadales</taxon>
        <taxon>Sphingomonadaceae</taxon>
        <taxon>Allosphingosinicella</taxon>
    </lineage>
</organism>
<dbReference type="PANTHER" id="PTHR13420:SF7">
    <property type="entry name" value="UPF0235 PROTEIN C15ORF40"/>
    <property type="match status" value="1"/>
</dbReference>
<protein>
    <recommendedName>
        <fullName evidence="2">UPF0235 protein FRZ32_14935</fullName>
    </recommendedName>
</protein>
<dbReference type="SUPFAM" id="SSF69786">
    <property type="entry name" value="YggU-like"/>
    <property type="match status" value="1"/>
</dbReference>
<evidence type="ECO:0000313" key="4">
    <source>
        <dbReference type="Proteomes" id="UP000321249"/>
    </source>
</evidence>
<dbReference type="InterPro" id="IPR003746">
    <property type="entry name" value="DUF167"/>
</dbReference>
<dbReference type="InterPro" id="IPR036591">
    <property type="entry name" value="YggU-like_sf"/>
</dbReference>
<dbReference type="Proteomes" id="UP000321249">
    <property type="component" value="Unassembled WGS sequence"/>
</dbReference>
<dbReference type="NCBIfam" id="TIGR00251">
    <property type="entry name" value="DUF167 family protein"/>
    <property type="match status" value="1"/>
</dbReference>
<dbReference type="OrthoDB" id="9800587at2"/>
<sequence length="93" mass="9319">MRIAVKVTVRARRSEIVGPVADAGGRTALAVRLAARPVDGAANAALIALVAAELGVPKSAVAIGSGEKSRRKAVHVTGITAGAATARLERRAG</sequence>
<dbReference type="SMART" id="SM01152">
    <property type="entry name" value="DUF167"/>
    <property type="match status" value="1"/>
</dbReference>
<dbReference type="PANTHER" id="PTHR13420">
    <property type="entry name" value="UPF0235 PROTEIN C15ORF40"/>
    <property type="match status" value="1"/>
</dbReference>
<dbReference type="AlphaFoldDB" id="A0A5C6TXD0"/>
<evidence type="ECO:0000256" key="1">
    <source>
        <dbReference type="ARBA" id="ARBA00010364"/>
    </source>
</evidence>
<name>A0A5C6TXD0_9SPHN</name>
<dbReference type="Pfam" id="PF02594">
    <property type="entry name" value="DUF167"/>
    <property type="match status" value="1"/>
</dbReference>
<proteinExistence type="inferred from homology"/>
<evidence type="ECO:0000256" key="2">
    <source>
        <dbReference type="HAMAP-Rule" id="MF_00634"/>
    </source>
</evidence>
<keyword evidence="4" id="KW-1185">Reference proteome</keyword>
<comment type="caution">
    <text evidence="3">The sequence shown here is derived from an EMBL/GenBank/DDBJ whole genome shotgun (WGS) entry which is preliminary data.</text>
</comment>
<reference evidence="3 4" key="1">
    <citation type="journal article" date="2015" name="J. Microbiol.">
        <title>Sphingosinicella ginsenosidimutans sp. nov., with ginsenoside converting activity.</title>
        <authorList>
            <person name="Kim J.K."/>
            <person name="Kang M.S."/>
            <person name="Park S.C."/>
            <person name="Kim K.M."/>
            <person name="Choi K."/>
            <person name="Yoon M.H."/>
            <person name="Im W.T."/>
        </authorList>
    </citation>
    <scope>NUCLEOTIDE SEQUENCE [LARGE SCALE GENOMIC DNA]</scope>
    <source>
        <strain evidence="3 4">BS-11</strain>
    </source>
</reference>